<feature type="domain" description="MmeI-like DNA-methyltransferase" evidence="8">
    <location>
        <begin position="396"/>
        <end position="685"/>
    </location>
</feature>
<keyword evidence="3" id="KW-0808">Transferase</keyword>
<evidence type="ECO:0000256" key="1">
    <source>
        <dbReference type="ARBA" id="ARBA00011900"/>
    </source>
</evidence>
<comment type="catalytic activity">
    <reaction evidence="4">
        <text>a 2'-deoxyadenosine in DNA + S-adenosyl-L-methionine = an N(6)-methyl-2'-deoxyadenosine in DNA + S-adenosyl-L-homocysteine + H(+)</text>
        <dbReference type="Rhea" id="RHEA:15197"/>
        <dbReference type="Rhea" id="RHEA-COMP:12418"/>
        <dbReference type="Rhea" id="RHEA-COMP:12419"/>
        <dbReference type="ChEBI" id="CHEBI:15378"/>
        <dbReference type="ChEBI" id="CHEBI:57856"/>
        <dbReference type="ChEBI" id="CHEBI:59789"/>
        <dbReference type="ChEBI" id="CHEBI:90615"/>
        <dbReference type="ChEBI" id="CHEBI:90616"/>
        <dbReference type="EC" id="2.1.1.72"/>
    </reaction>
</comment>
<feature type="domain" description="MmeI-like target recognition" evidence="7">
    <location>
        <begin position="748"/>
        <end position="927"/>
    </location>
</feature>
<evidence type="ECO:0000313" key="10">
    <source>
        <dbReference type="Proteomes" id="UP001265259"/>
    </source>
</evidence>
<dbReference type="InterPro" id="IPR050953">
    <property type="entry name" value="N4_N6_ade-DNA_methylase"/>
</dbReference>
<dbReference type="GO" id="GO:0032259">
    <property type="term" value="P:methylation"/>
    <property type="evidence" value="ECO:0007669"/>
    <property type="project" value="UniProtKB-KW"/>
</dbReference>
<keyword evidence="2 9" id="KW-0489">Methyltransferase</keyword>
<evidence type="ECO:0000256" key="2">
    <source>
        <dbReference type="ARBA" id="ARBA00022603"/>
    </source>
</evidence>
<feature type="domain" description="MmeI-like N-terminal" evidence="5">
    <location>
        <begin position="3"/>
        <end position="226"/>
    </location>
</feature>
<evidence type="ECO:0000256" key="4">
    <source>
        <dbReference type="ARBA" id="ARBA00047942"/>
    </source>
</evidence>
<evidence type="ECO:0000259" key="5">
    <source>
        <dbReference type="Pfam" id="PF20464"/>
    </source>
</evidence>
<dbReference type="PANTHER" id="PTHR33841">
    <property type="entry name" value="DNA METHYLTRANSFERASE YEEA-RELATED"/>
    <property type="match status" value="1"/>
</dbReference>
<dbReference type="InterPro" id="IPR029063">
    <property type="entry name" value="SAM-dependent_MTases_sf"/>
</dbReference>
<proteinExistence type="predicted"/>
<dbReference type="RefSeq" id="WP_311690063.1">
    <property type="nucleotide sequence ID" value="NZ_JAVRHL010000002.1"/>
</dbReference>
<dbReference type="Gene3D" id="3.40.50.150">
    <property type="entry name" value="Vaccinia Virus protein VP39"/>
    <property type="match status" value="1"/>
</dbReference>
<name>A0ABU3DF39_9RHOB</name>
<reference evidence="9 10" key="1">
    <citation type="submission" date="2023-09" db="EMBL/GenBank/DDBJ databases">
        <authorList>
            <person name="Rey-Velasco X."/>
        </authorList>
    </citation>
    <scope>NUCLEOTIDE SEQUENCE [LARGE SCALE GENOMIC DNA]</scope>
    <source>
        <strain evidence="9 10">F158</strain>
    </source>
</reference>
<dbReference type="Pfam" id="PF20465">
    <property type="entry name" value="MmeI_hel"/>
    <property type="match status" value="1"/>
</dbReference>
<dbReference type="InterPro" id="IPR046819">
    <property type="entry name" value="MmeI_hel"/>
</dbReference>
<dbReference type="InterPro" id="IPR046820">
    <property type="entry name" value="MmeI_TRD"/>
</dbReference>
<evidence type="ECO:0000259" key="7">
    <source>
        <dbReference type="Pfam" id="PF20466"/>
    </source>
</evidence>
<gene>
    <name evidence="9" type="ORF">RM543_06390</name>
</gene>
<dbReference type="GO" id="GO:0008168">
    <property type="term" value="F:methyltransferase activity"/>
    <property type="evidence" value="ECO:0007669"/>
    <property type="project" value="UniProtKB-KW"/>
</dbReference>
<dbReference type="PANTHER" id="PTHR33841:SF1">
    <property type="entry name" value="DNA METHYLTRANSFERASE A"/>
    <property type="match status" value="1"/>
</dbReference>
<comment type="caution">
    <text evidence="9">The sequence shown here is derived from an EMBL/GenBank/DDBJ whole genome shotgun (WGS) entry which is preliminary data.</text>
</comment>
<dbReference type="Pfam" id="PF20473">
    <property type="entry name" value="MmeI_Mtase"/>
    <property type="match status" value="1"/>
</dbReference>
<sequence length="1132" mass="127501">MQVEDFITRWRASGGSEIANFQTFASELCDILGVDRPKPAQSDGQTNDYRFERPVTETHTGTRRRRRIDLYRRQCFVMEAKQGAGPKAESEQLSLLSAEDAPQGQLGHGRRGTRGFEDTMLRARNQADGYARAISKEDGWPPFLLVVDVAHVIEVYADFSGQGQGYTQFPDGNRYRITLEDLRDDEVRERLRTIWSDPMSLDPSRTAARVTREIADHLAQLGRSFEGQGHEGEDVARFLMRCLFTMFAEDVELLPKDSFRDKLRELRGKPEMAAPVLQSLWETMNTGGTSTVIMAKLLRFNGGLFRDASALPLSEVQLSLLIEAAEADWKQVEPAIFGTLLERALDKNSRHKLGAHYTPRAYVERLVMPTIIEPLRADWRSVQAAADLLRSQSKEKEALREVQGFHRKLCEVTVLDPACGSGNFLYVALELMKRLEGEVIATMEELGETQTNLGLAGYTVDPHQFLGIELNPWAANVAELVLWIGYLQWHYRTHGKAAPSEPILRDFKNIEHRDAVLTWSDRTPRLDENGAAVTRWDGTTTMRHPATGEEVPDPSARVQIYDYVDPRPAAWPEATFIVGNPPFIGARRIRSALTPEYVDALRHAYKGVPRTVDLVMYWWWKAAELTRRSSARRFGLITTNSITQDYSRKLTEKLIGGKKPKIHLIYATTNHPWVDSSDGANVRIAMTVGSATKPARPVIGLIGPDGKATDVRVEKIHARLSDGPDFSEIKALEANRGICFQGVVPAGDGFKLSTGEYESFRSKLRNAEKKFVRKYIIGKDILERPRGYRIIDLFGVDESVARTELPNLYAHLLDRVKPVREENDREQYKRLWWIFAEPRPALRRSLSNTDAYIGTTYTAKHRVFQMVNADILPDAMVYCIALQNAESLAVLSSHVHLTWCKGCTGTLEDRPRYNSANTFSPFPFPDLTPSNRTTLRQLGEELDAHRKERQAQHPSLTLTQMYNTLEKLRAGETIEGKDKRVYEDGLIGLLKDIHDRIDAAVAEAYGWPTDLSENDILMNLVTLNRERVAEEARGHVRWLRPDYQNPDGRAAESKQGKLEIAEVAKTGKAPWPKSLPAQIAAVREALEDLGEADAETVARTFTRGRATTVAPLLETLAGLGMAEMTDEGRYAI</sequence>
<accession>A0ABU3DF39</accession>
<dbReference type="EC" id="2.1.1.72" evidence="1"/>
<feature type="domain" description="MmeI-like helicase spacer" evidence="6">
    <location>
        <begin position="233"/>
        <end position="305"/>
    </location>
</feature>
<protein>
    <recommendedName>
        <fullName evidence="1">site-specific DNA-methyltransferase (adenine-specific)</fullName>
        <ecNumber evidence="1">2.1.1.72</ecNumber>
    </recommendedName>
</protein>
<dbReference type="InterPro" id="IPR046817">
    <property type="entry name" value="MmeI_N"/>
</dbReference>
<keyword evidence="10" id="KW-1185">Reference proteome</keyword>
<dbReference type="Pfam" id="PF20464">
    <property type="entry name" value="MmeI_N"/>
    <property type="match status" value="1"/>
</dbReference>
<evidence type="ECO:0000256" key="3">
    <source>
        <dbReference type="ARBA" id="ARBA00022679"/>
    </source>
</evidence>
<evidence type="ECO:0000259" key="8">
    <source>
        <dbReference type="Pfam" id="PF20473"/>
    </source>
</evidence>
<evidence type="ECO:0000259" key="6">
    <source>
        <dbReference type="Pfam" id="PF20465"/>
    </source>
</evidence>
<organism evidence="9 10">
    <name type="scientific">Tropicimonas omnivorans</name>
    <dbReference type="NCBI Taxonomy" id="3075590"/>
    <lineage>
        <taxon>Bacteria</taxon>
        <taxon>Pseudomonadati</taxon>
        <taxon>Pseudomonadota</taxon>
        <taxon>Alphaproteobacteria</taxon>
        <taxon>Rhodobacterales</taxon>
        <taxon>Roseobacteraceae</taxon>
        <taxon>Tropicimonas</taxon>
    </lineage>
</organism>
<dbReference type="Pfam" id="PF20466">
    <property type="entry name" value="MmeI_TRD"/>
    <property type="match status" value="1"/>
</dbReference>
<dbReference type="Proteomes" id="UP001265259">
    <property type="component" value="Unassembled WGS sequence"/>
</dbReference>
<dbReference type="InterPro" id="IPR046816">
    <property type="entry name" value="MmeI_Mtase"/>
</dbReference>
<dbReference type="EMBL" id="JAVRHL010000002">
    <property type="protein sequence ID" value="MDT0682305.1"/>
    <property type="molecule type" value="Genomic_DNA"/>
</dbReference>
<evidence type="ECO:0000313" key="9">
    <source>
        <dbReference type="EMBL" id="MDT0682305.1"/>
    </source>
</evidence>
<dbReference type="SUPFAM" id="SSF53335">
    <property type="entry name" value="S-adenosyl-L-methionine-dependent methyltransferases"/>
    <property type="match status" value="1"/>
</dbReference>
<dbReference type="PRINTS" id="PR00507">
    <property type="entry name" value="N12N6MTFRASE"/>
</dbReference>